<gene>
    <name evidence="3" type="ORF">GCK72_013425</name>
</gene>
<feature type="region of interest" description="Disordered" evidence="1">
    <location>
        <begin position="63"/>
        <end position="89"/>
    </location>
</feature>
<feature type="compositionally biased region" description="Basic and acidic residues" evidence="1">
    <location>
        <begin position="216"/>
        <end position="234"/>
    </location>
</feature>
<dbReference type="RefSeq" id="XP_003089599.2">
    <property type="nucleotide sequence ID" value="XM_003089551.2"/>
</dbReference>
<comment type="caution">
    <text evidence="3">The sequence shown here is derived from an EMBL/GenBank/DDBJ whole genome shotgun (WGS) entry which is preliminary data.</text>
</comment>
<accession>A0A6A5GNR6</accession>
<evidence type="ECO:0000256" key="1">
    <source>
        <dbReference type="SAM" id="MobiDB-lite"/>
    </source>
</evidence>
<dbReference type="Proteomes" id="UP000483820">
    <property type="component" value="Chromosome IV"/>
</dbReference>
<keyword evidence="2" id="KW-0732">Signal</keyword>
<organism evidence="3 4">
    <name type="scientific">Caenorhabditis remanei</name>
    <name type="common">Caenorhabditis vulgaris</name>
    <dbReference type="NCBI Taxonomy" id="31234"/>
    <lineage>
        <taxon>Eukaryota</taxon>
        <taxon>Metazoa</taxon>
        <taxon>Ecdysozoa</taxon>
        <taxon>Nematoda</taxon>
        <taxon>Chromadorea</taxon>
        <taxon>Rhabditida</taxon>
        <taxon>Rhabditina</taxon>
        <taxon>Rhabditomorpha</taxon>
        <taxon>Rhabditoidea</taxon>
        <taxon>Rhabditidae</taxon>
        <taxon>Peloderinae</taxon>
        <taxon>Caenorhabditis</taxon>
    </lineage>
</organism>
<proteinExistence type="predicted"/>
<feature type="compositionally biased region" description="Basic and acidic residues" evidence="1">
    <location>
        <begin position="131"/>
        <end position="146"/>
    </location>
</feature>
<feature type="signal peptide" evidence="2">
    <location>
        <begin position="1"/>
        <end position="25"/>
    </location>
</feature>
<dbReference type="AlphaFoldDB" id="A0A6A5GNR6"/>
<sequence>MRFDFRTVSRICLLLIVVFSIESEASLVHKHKAKVVRVARGNAEEKTRLADGTKFERFSERDVPPLPIEEEEADDLNDPRIGHLDKDGGIAVPVDSEGRVLKGFEYLLKPIEIELDDEESLRSRPSGDQYEAPKDSENGKQKDYKPYHNSQDLAPKPEFLPDGQETNGEEYDDVASEPRESLPDIPNLPKMDYSDSGELDEDLKAEDGAGEDDDDTRVAEEDLSDSERRIVGGE</sequence>
<name>A0A6A5GNR6_CAERE</name>
<protein>
    <submittedName>
        <fullName evidence="3">Uncharacterized protein</fullName>
    </submittedName>
</protein>
<dbReference type="KEGG" id="crq:GCK72_013425"/>
<evidence type="ECO:0000313" key="3">
    <source>
        <dbReference type="EMBL" id="KAF1756970.1"/>
    </source>
</evidence>
<evidence type="ECO:0000313" key="4">
    <source>
        <dbReference type="Proteomes" id="UP000483820"/>
    </source>
</evidence>
<feature type="compositionally biased region" description="Acidic residues" evidence="1">
    <location>
        <begin position="195"/>
        <end position="215"/>
    </location>
</feature>
<dbReference type="EMBL" id="WUAV01000004">
    <property type="protein sequence ID" value="KAF1756970.1"/>
    <property type="molecule type" value="Genomic_DNA"/>
</dbReference>
<feature type="region of interest" description="Disordered" evidence="1">
    <location>
        <begin position="118"/>
        <end position="234"/>
    </location>
</feature>
<dbReference type="GeneID" id="9812862"/>
<feature type="compositionally biased region" description="Basic and acidic residues" evidence="1">
    <location>
        <begin position="77"/>
        <end position="88"/>
    </location>
</feature>
<feature type="chain" id="PRO_5025333631" evidence="2">
    <location>
        <begin position="26"/>
        <end position="234"/>
    </location>
</feature>
<reference evidence="3 4" key="1">
    <citation type="submission" date="2019-12" db="EMBL/GenBank/DDBJ databases">
        <title>Chromosome-level assembly of the Caenorhabditis remanei genome.</title>
        <authorList>
            <person name="Teterina A.A."/>
            <person name="Willis J.H."/>
            <person name="Phillips P.C."/>
        </authorList>
    </citation>
    <scope>NUCLEOTIDE SEQUENCE [LARGE SCALE GENOMIC DNA]</scope>
    <source>
        <strain evidence="3 4">PX506</strain>
        <tissue evidence="3">Whole organism</tissue>
    </source>
</reference>
<dbReference type="CTD" id="9812862"/>
<evidence type="ECO:0000256" key="2">
    <source>
        <dbReference type="SAM" id="SignalP"/>
    </source>
</evidence>